<gene>
    <name evidence="1" type="ORF">CEE69_14345</name>
</gene>
<proteinExistence type="predicted"/>
<reference evidence="1 2" key="1">
    <citation type="submission" date="2017-06" db="EMBL/GenBank/DDBJ databases">
        <title>Description of Rhodopirellula bahusiensis sp. nov.</title>
        <authorList>
            <person name="Kizina J."/>
            <person name="Harder J."/>
        </authorList>
    </citation>
    <scope>NUCLEOTIDE SEQUENCE [LARGE SCALE GENOMIC DNA]</scope>
    <source>
        <strain evidence="1 2">SWK21</strain>
    </source>
</reference>
<name>A0A2G1W6F6_9BACT</name>
<comment type="caution">
    <text evidence="1">The sequence shown here is derived from an EMBL/GenBank/DDBJ whole genome shotgun (WGS) entry which is preliminary data.</text>
</comment>
<dbReference type="EMBL" id="NIZW01000010">
    <property type="protein sequence ID" value="PHQ34591.1"/>
    <property type="molecule type" value="Genomic_DNA"/>
</dbReference>
<sequence>MSSIELTIGQPADIESQSVRVVRTAMHKQGSYPSQRAAAFIEIGDADEVAHYVGDAIQIGDSKFHVNHIEVGQPAGRVILEPVG</sequence>
<dbReference type="AlphaFoldDB" id="A0A2G1W6F6"/>
<dbReference type="RefSeq" id="WP_099261339.1">
    <property type="nucleotide sequence ID" value="NZ_NIZW01000010.1"/>
</dbReference>
<evidence type="ECO:0000313" key="1">
    <source>
        <dbReference type="EMBL" id="PHQ34591.1"/>
    </source>
</evidence>
<dbReference type="Proteomes" id="UP000225740">
    <property type="component" value="Unassembled WGS sequence"/>
</dbReference>
<organism evidence="1 2">
    <name type="scientific">Rhodopirellula bahusiensis</name>
    <dbReference type="NCBI Taxonomy" id="2014065"/>
    <lineage>
        <taxon>Bacteria</taxon>
        <taxon>Pseudomonadati</taxon>
        <taxon>Planctomycetota</taxon>
        <taxon>Planctomycetia</taxon>
        <taxon>Pirellulales</taxon>
        <taxon>Pirellulaceae</taxon>
        <taxon>Rhodopirellula</taxon>
    </lineage>
</organism>
<protein>
    <submittedName>
        <fullName evidence="1">Uncharacterized protein</fullName>
    </submittedName>
</protein>
<evidence type="ECO:0000313" key="2">
    <source>
        <dbReference type="Proteomes" id="UP000225740"/>
    </source>
</evidence>
<accession>A0A2G1W6F6</accession>
<dbReference type="GeneID" id="90609274"/>
<keyword evidence="2" id="KW-1185">Reference proteome</keyword>